<sequence length="207" mass="22412">MLATIQIGSFCGRANANPLAAGTLERRDISSFFATQVTLQNAAIVFSKDSYEGPFPPNITELEGIAAHIKSCSDAFDAAIIQLVSIPLITPGVSPVRFSASEAATLNTTYVPSTQQDILVNLNFLQSSQAFFESVNGNELLFTMFCHWVGGLYRQNNVFLGILANAAPSADYSDYWLELQAIAASQYQIWLTEDGFDCGSICLGALY</sequence>
<evidence type="ECO:0000313" key="1">
    <source>
        <dbReference type="EMBL" id="KAE9405410.1"/>
    </source>
</evidence>
<dbReference type="OrthoDB" id="3007111at2759"/>
<protein>
    <submittedName>
        <fullName evidence="1">Uncharacterized protein</fullName>
    </submittedName>
</protein>
<reference evidence="1" key="1">
    <citation type="journal article" date="2019" name="Environ. Microbiol.">
        <title>Fungal ecological strategies reflected in gene transcription - a case study of two litter decomposers.</title>
        <authorList>
            <person name="Barbi F."/>
            <person name="Kohler A."/>
            <person name="Barry K."/>
            <person name="Baskaran P."/>
            <person name="Daum C."/>
            <person name="Fauchery L."/>
            <person name="Ihrmark K."/>
            <person name="Kuo A."/>
            <person name="LaButti K."/>
            <person name="Lipzen A."/>
            <person name="Morin E."/>
            <person name="Grigoriev I.V."/>
            <person name="Henrissat B."/>
            <person name="Lindahl B."/>
            <person name="Martin F."/>
        </authorList>
    </citation>
    <scope>NUCLEOTIDE SEQUENCE</scope>
    <source>
        <strain evidence="1">JB14</strain>
    </source>
</reference>
<dbReference type="AlphaFoldDB" id="A0A6A4I668"/>
<keyword evidence="2" id="KW-1185">Reference proteome</keyword>
<accession>A0A6A4I668</accession>
<dbReference type="EMBL" id="ML769409">
    <property type="protein sequence ID" value="KAE9405410.1"/>
    <property type="molecule type" value="Genomic_DNA"/>
</dbReference>
<organism evidence="1 2">
    <name type="scientific">Gymnopus androsaceus JB14</name>
    <dbReference type="NCBI Taxonomy" id="1447944"/>
    <lineage>
        <taxon>Eukaryota</taxon>
        <taxon>Fungi</taxon>
        <taxon>Dikarya</taxon>
        <taxon>Basidiomycota</taxon>
        <taxon>Agaricomycotina</taxon>
        <taxon>Agaricomycetes</taxon>
        <taxon>Agaricomycetidae</taxon>
        <taxon>Agaricales</taxon>
        <taxon>Marasmiineae</taxon>
        <taxon>Omphalotaceae</taxon>
        <taxon>Gymnopus</taxon>
    </lineage>
</organism>
<dbReference type="Proteomes" id="UP000799118">
    <property type="component" value="Unassembled WGS sequence"/>
</dbReference>
<evidence type="ECO:0000313" key="2">
    <source>
        <dbReference type="Proteomes" id="UP000799118"/>
    </source>
</evidence>
<gene>
    <name evidence="1" type="ORF">BT96DRAFT_916124</name>
</gene>
<name>A0A6A4I668_9AGAR</name>
<proteinExistence type="predicted"/>